<feature type="transmembrane region" description="Helical" evidence="1">
    <location>
        <begin position="27"/>
        <end position="46"/>
    </location>
</feature>
<dbReference type="Pfam" id="PF05656">
    <property type="entry name" value="DUF805"/>
    <property type="match status" value="1"/>
</dbReference>
<dbReference type="EMBL" id="KM083064">
    <property type="protein sequence ID" value="AIW55705.1"/>
    <property type="molecule type" value="Genomic_DNA"/>
</dbReference>
<dbReference type="PANTHER" id="PTHR34980:SF2">
    <property type="entry name" value="INNER MEMBRANE PROTEIN YHAH-RELATED"/>
    <property type="match status" value="1"/>
</dbReference>
<sequence>MTPLLTAYLQAWKQYFDFSGQTTRDDFWWFMLAHLLITLVVVSIEIATNNPGWLDLFYSLISFIPMLAILVRRLHDTQRSGWWAWLFVIPVIGPFWLIYLLVQPSSSHFTDKALLS</sequence>
<organism evidence="2">
    <name type="scientific">Vibrio cholerae</name>
    <dbReference type="NCBI Taxonomy" id="666"/>
    <lineage>
        <taxon>Bacteria</taxon>
        <taxon>Pseudomonadati</taxon>
        <taxon>Pseudomonadota</taxon>
        <taxon>Gammaproteobacteria</taxon>
        <taxon>Vibrionales</taxon>
        <taxon>Vibrionaceae</taxon>
        <taxon>Vibrio</taxon>
    </lineage>
</organism>
<reference evidence="4" key="4">
    <citation type="submission" date="2021-05" db="EMBL/GenBank/DDBJ databases">
        <authorList>
            <person name="Stine C."/>
        </authorList>
    </citation>
    <scope>NUCLEOTIDE SEQUENCE</scope>
    <source>
        <strain evidence="4">TDS0091212</strain>
    </source>
</reference>
<keyword evidence="1" id="KW-1133">Transmembrane helix</keyword>
<accession>A0A086SKH3</accession>
<dbReference type="OMA" id="WQLIGLI"/>
<keyword evidence="1" id="KW-0812">Transmembrane</keyword>
<reference evidence="5 7" key="3">
    <citation type="submission" date="2018-09" db="EMBL/GenBank/DDBJ databases">
        <title>Genomic epidemiology reveals two lineages of Vibrio cholerae that can cause global cholera epidemics despite absence of cholera toxin gene.</title>
        <authorList>
            <person name="Wang H."/>
            <person name="Zen W."/>
            <person name="Yu H."/>
            <person name="Zhang W."/>
            <person name="Pan J."/>
            <person name="Yang C."/>
            <person name="Cui Y."/>
        </authorList>
    </citation>
    <scope>NUCLEOTIDE SEQUENCE [LARGE SCALE GENOMIC DNA]</scope>
    <source>
        <strain evidence="5 7">00-1_S85</strain>
    </source>
</reference>
<keyword evidence="2" id="KW-0614">Plasmid</keyword>
<reference evidence="2" key="1">
    <citation type="journal article" date="2015" name="Int. J. Antimicrob. Agents">
        <title>IncA/C plasmids harboured in serious multidrug-resistant Vibrio cholerae serogroup O139 strains in China.</title>
        <authorList>
            <person name="Wang R."/>
            <person name="Yu D."/>
            <person name="Zhu L."/>
            <person name="Li J."/>
            <person name="Yue J."/>
            <person name="Kan B."/>
        </authorList>
    </citation>
    <scope>NUCLEOTIDE SEQUENCE</scope>
    <source>
        <strain evidence="2">ICDC-1447</strain>
        <plasmid evidence="2">pVC1447</plasmid>
    </source>
</reference>
<evidence type="ECO:0000313" key="2">
    <source>
        <dbReference type="EMBL" id="AIW55705.1"/>
    </source>
</evidence>
<name>A0A086SKH3_VIBCL</name>
<dbReference type="KEGG" id="vcq:EN18_02920"/>
<evidence type="ECO:0000313" key="3">
    <source>
        <dbReference type="EMBL" id="CSC40539.1"/>
    </source>
</evidence>
<feature type="transmembrane region" description="Helical" evidence="1">
    <location>
        <begin position="83"/>
        <end position="102"/>
    </location>
</feature>
<dbReference type="EMBL" id="QZRB01000003">
    <property type="protein sequence ID" value="MVD22291.1"/>
    <property type="molecule type" value="Genomic_DNA"/>
</dbReference>
<dbReference type="PATRIC" id="fig|666.1969.peg.131"/>
<geneLocation type="plasmid" evidence="2">
    <name>pVC1447</name>
</geneLocation>
<dbReference type="InterPro" id="IPR008523">
    <property type="entry name" value="DUF805"/>
</dbReference>
<gene>
    <name evidence="3" type="primary">yhaI</name>
    <name evidence="5" type="ORF">D6U24_02865</name>
    <name evidence="3" type="ORF">ERS013200_01342</name>
    <name evidence="4" type="ORF">KIN13_02315</name>
</gene>
<evidence type="ECO:0000313" key="7">
    <source>
        <dbReference type="Proteomes" id="UP000471242"/>
    </source>
</evidence>
<protein>
    <submittedName>
        <fullName evidence="4">DUF805 domain-containing protein</fullName>
    </submittedName>
    <submittedName>
        <fullName evidence="3">Integral membrane protein</fullName>
    </submittedName>
</protein>
<dbReference type="PANTHER" id="PTHR34980">
    <property type="entry name" value="INNER MEMBRANE PROTEIN-RELATED-RELATED"/>
    <property type="match status" value="1"/>
</dbReference>
<evidence type="ECO:0000313" key="6">
    <source>
        <dbReference type="Proteomes" id="UP000041770"/>
    </source>
</evidence>
<feature type="transmembrane region" description="Helical" evidence="1">
    <location>
        <begin position="53"/>
        <end position="71"/>
    </location>
</feature>
<evidence type="ECO:0000313" key="4">
    <source>
        <dbReference type="EMBL" id="MBS7672286.1"/>
    </source>
</evidence>
<dbReference type="GO" id="GO:0005886">
    <property type="term" value="C:plasma membrane"/>
    <property type="evidence" value="ECO:0007669"/>
    <property type="project" value="TreeGrafter"/>
</dbReference>
<dbReference type="Proteomes" id="UP000041770">
    <property type="component" value="Unassembled WGS sequence"/>
</dbReference>
<dbReference type="EMBL" id="CWQY01000006">
    <property type="protein sequence ID" value="CSC40539.1"/>
    <property type="molecule type" value="Genomic_DNA"/>
</dbReference>
<evidence type="ECO:0000313" key="5">
    <source>
        <dbReference type="EMBL" id="MVD22291.1"/>
    </source>
</evidence>
<reference evidence="3 6" key="2">
    <citation type="submission" date="2015-07" db="EMBL/GenBank/DDBJ databases">
        <authorList>
            <consortium name="Pathogen Informatics"/>
        </authorList>
    </citation>
    <scope>NUCLEOTIDE SEQUENCE [LARGE SCALE GENOMIC DNA]</scope>
    <source>
        <strain evidence="3 6">A316</strain>
    </source>
</reference>
<dbReference type="Proteomes" id="UP001196338">
    <property type="component" value="Unassembled WGS sequence"/>
</dbReference>
<dbReference type="RefSeq" id="WP_000188214.1">
    <property type="nucleotide sequence ID" value="NZ_AP018677.1"/>
</dbReference>
<evidence type="ECO:0000256" key="1">
    <source>
        <dbReference type="SAM" id="Phobius"/>
    </source>
</evidence>
<proteinExistence type="predicted"/>
<keyword evidence="1" id="KW-0472">Membrane</keyword>
<dbReference type="AlphaFoldDB" id="A0A086SKH3"/>
<dbReference type="EMBL" id="JAHBND010000050">
    <property type="protein sequence ID" value="MBS7672286.1"/>
    <property type="molecule type" value="Genomic_DNA"/>
</dbReference>
<dbReference type="Proteomes" id="UP000471242">
    <property type="component" value="Unassembled WGS sequence"/>
</dbReference>
<reference evidence="4" key="5">
    <citation type="submission" date="2023-08" db="EMBL/GenBank/DDBJ databases">
        <title>Vibrio cholerae Outbreaks in Tanzania Exemplify Founder Flush: Simultaneous Increases in Population Size and Genetic Diversity.</title>
        <authorList>
            <person name="Debes A.K."/>
            <person name="Mohammed A."/>
            <person name="Maseke I."/>
            <person name="Almeida M."/>
            <person name="Li S."/>
            <person name="Matimba H."/>
            <person name="Joachim A."/>
            <person name="Mizinduko M."/>
            <person name="Nyanga S."/>
            <person name="Kelly M."/>
            <person name="Kachwamba Y."/>
            <person name="Schaffer A.M."/>
            <person name="Nyanga A.S."/>
            <person name="Mghamba J."/>
            <person name="Mosha F.S."/>
            <person name="Sack D.A."/>
            <person name="Stine O.C."/>
        </authorList>
    </citation>
    <scope>NUCLEOTIDE SEQUENCE</scope>
    <source>
        <strain evidence="4">TDS0091212</strain>
    </source>
</reference>